<evidence type="ECO:0000313" key="3">
    <source>
        <dbReference type="Proteomes" id="UP000078560"/>
    </source>
</evidence>
<gene>
    <name evidence="2" type="ORF">POVCU2_0023470</name>
</gene>
<proteinExistence type="predicted"/>
<feature type="region of interest" description="Disordered" evidence="1">
    <location>
        <begin position="1998"/>
        <end position="2021"/>
    </location>
</feature>
<feature type="compositionally biased region" description="Basic and acidic residues" evidence="1">
    <location>
        <begin position="23"/>
        <end position="76"/>
    </location>
</feature>
<sequence length="2067" mass="242062">MENKNGYHCSTVQKRLSQMEGVTKGREANGKETKEKEAKGKETKEKEAKGKETKEKETKEKETKGKETKGKETKGKETKECAIYQIKNKLHRLNNPNKSLVEGNVYINNNILSQSTDKGNYKSGIRGISVEPLRQKSPLKRRETLINNKQKSDRKKDYYVDLESDGCSEMGWKQKWDNEYIPFVEYKMDYAESRIPTVGERSSNKEKTRVSEKSGLAKGGSTKSGRTKKYCRDSPRRLGEDVSCFQLVLTECTKKNDTKFKLNFQEFYSFFSNVKGCTVAGVIPSTDDKQEETHSDCTLVHFINLFLGKENGTVHLNDFTKNYVKNKLCFKEWTKSNKNYKHYYGFLLMDKLNILINTNSNIYDEHNNIIDPLYLLNVFPPHEKGSKSTEPIRELTCPSMLLSYNYVYVKKPNVLFVCVDSCTVLSCPRAQGCTGSTASTAVENAQFGLRKYRYVPLRKTNKPTHLMGAFHEYIYTSNTYYQGVFDINGFHQSASGHNSGEENTSTKGERCNNTPLPNGIIARHSSNTKIESKYENFQDLERRQYIFNKDNVLESLYKTLQKKLGSRESRSVKCKHRCACNNSFHYEFSKPHNVGKDTNSELDLFLHYIDQQKTNEFGNFNMKEVQNEICQRIYKMYIFLFHICDIVFCVKKTKVSFHTNIDPYFENFLKFIYRYDSFLEKKRVKTELHFVYIDEDTTDVLDKYSNYANKESKRRNKESRMSKRRKEKSNKHDRNCKKKRDTKREGRERNNEKTKHDKRDVQNKRNEDSDTYMKEESQSERETGSEMEARSDCTDNLGADHESYYGDDCEKMLLNYAYSNYDIVEKKKIRKVQNVVEDNIMQHMRKNKMFSFENSIVTIVLNLHMEGAHLYEYHKEENNIRLEYFPFFKYNICKYRKRRRGEERREGKKHNLFHCSCKKSNFTCSYCLKKKNTSLYAELFNEKLYSNKYSVSSINHLRPTYSLDLFKKRVYRLIRNNKEVRDNFSYPKIIPSSATEGEDTTRGEYFIFNYSLQCGHISTINQKGNIYMSSSKSKMNPEVGEYNTGGEVGANPVWRNARGNPYIQHNKSCNVHTNEKKCGNSTHKVTVETHIGDPLLDGFSLDISKNNSCVKVLYKSFFSQWVKSVHHFNVALNDLIVYISIYDILYIHRIVKQEQMHMLRESDTQCNPSIDTALSTSDSSADKENRDNREKKKIRLLCNNKTRESSSVQQQRNVFVSFATCANDDEYANVKTSGVFQAADRENIRKPEESHKSHILKEKGLVMNKREECIALRKGRPLHLENIPLTISPRDTDNSQNHELICDVVNQEKEGMSFEEKKFSNDYANGHDENNDMNHIRQNVQHLSRNAFERENVKENNLITYQDTKDIQCNQCSCILMGNSPQKYADKRKNLYLFPKDVNFSKMGEQIFSILQQCYMSFPACLKEHKLVENLLNVVEAFLLFLLNKGFPIFCKEELFVNTVISLHYYFFYSLNKAKGKEIKTHAVSRFPIHFVNTINIYSSIEQLLRNEKEKWKNIFIEPFLYVSEMRKEGGLLFTDDYLDLVQFQKREENEMNEYINKKGKVLYLHKVATPFKSNIMNTMMKAFNLNYYEHLKILRKKFEKIFSDIPILSYNFKNRKMYTRFVNSELSTKNNNAIVFKLRNDFSLYLFKEDSRSIHLHKDRNFLFKNFINTYSNLHIYQLKDDPSIYLYVNVEYVCYYGCRFFKKRKLFKNYSHNKHEGLRFQDKKHDGEKKVSMKEDLSRLKRELSDEFNWTCMHNGEMENGKAGKEAASGDALVRGIDISDFVDQGEEAGEEPLDTTEFIGNAVLANSLPFFETCPTHMNDENEDDYCNYFIKHCNSKLSRIWVYSPVIKNISLRTKICVPLPLTQLYKMKKHLTNNTHFEFETMNLDEEDFVYMHITHDEISVPQGILALFTFPPHLNVCSEKLMHQMDDLLMREGVDLTRETENVGGANGEERMEGMDDFLFFHFLKKKKIHHFSVHIDLFDTYAYPHEGETTSDAYARSNSSSSKSARGTTADRIYDRPNNSANAGICYKQKYVALPFAHFYSCPYELNNFRISIDFTDLEM</sequence>
<feature type="region of interest" description="Disordered" evidence="1">
    <location>
        <begin position="707"/>
        <end position="795"/>
    </location>
</feature>
<feature type="compositionally biased region" description="Basic residues" evidence="1">
    <location>
        <begin position="712"/>
        <end position="741"/>
    </location>
</feature>
<feature type="compositionally biased region" description="Basic and acidic residues" evidence="1">
    <location>
        <begin position="1180"/>
        <end position="1189"/>
    </location>
</feature>
<feature type="region of interest" description="Disordered" evidence="1">
    <location>
        <begin position="1170"/>
        <end position="1189"/>
    </location>
</feature>
<evidence type="ECO:0000256" key="1">
    <source>
        <dbReference type="SAM" id="MobiDB-lite"/>
    </source>
</evidence>
<evidence type="ECO:0000313" key="2">
    <source>
        <dbReference type="EMBL" id="SBS83905.1"/>
    </source>
</evidence>
<organism evidence="2 3">
    <name type="scientific">Plasmodium ovale curtisi</name>
    <dbReference type="NCBI Taxonomy" id="864141"/>
    <lineage>
        <taxon>Eukaryota</taxon>
        <taxon>Sar</taxon>
        <taxon>Alveolata</taxon>
        <taxon>Apicomplexa</taxon>
        <taxon>Aconoidasida</taxon>
        <taxon>Haemosporida</taxon>
        <taxon>Plasmodiidae</taxon>
        <taxon>Plasmodium</taxon>
        <taxon>Plasmodium (Plasmodium)</taxon>
    </lineage>
</organism>
<name>A0A1A8VYH6_PLAOA</name>
<feature type="compositionally biased region" description="Basic and acidic residues" evidence="1">
    <location>
        <begin position="202"/>
        <end position="212"/>
    </location>
</feature>
<feature type="compositionally biased region" description="Low complexity" evidence="1">
    <location>
        <begin position="1998"/>
        <end position="2012"/>
    </location>
</feature>
<dbReference type="Proteomes" id="UP000078560">
    <property type="component" value="Unassembled WGS sequence"/>
</dbReference>
<feature type="region of interest" description="Disordered" evidence="1">
    <location>
        <begin position="198"/>
        <end position="234"/>
    </location>
</feature>
<reference evidence="3" key="1">
    <citation type="submission" date="2016-05" db="EMBL/GenBank/DDBJ databases">
        <authorList>
            <person name="Naeem Raeece"/>
        </authorList>
    </citation>
    <scope>NUCLEOTIDE SEQUENCE [LARGE SCALE GENOMIC DNA]</scope>
</reference>
<protein>
    <submittedName>
        <fullName evidence="2">Uncharacterized protein</fullName>
    </submittedName>
</protein>
<accession>A0A1A8VYH6</accession>
<feature type="compositionally biased region" description="Basic and acidic residues" evidence="1">
    <location>
        <begin position="742"/>
        <end position="795"/>
    </location>
</feature>
<feature type="compositionally biased region" description="Low complexity" evidence="1">
    <location>
        <begin position="1170"/>
        <end position="1179"/>
    </location>
</feature>
<dbReference type="EMBL" id="FLQU01000318">
    <property type="protein sequence ID" value="SBS83905.1"/>
    <property type="molecule type" value="Genomic_DNA"/>
</dbReference>
<feature type="region of interest" description="Disordered" evidence="1">
    <location>
        <begin position="1"/>
        <end position="76"/>
    </location>
</feature>